<evidence type="ECO:0000313" key="2">
    <source>
        <dbReference type="Proteomes" id="UP001060085"/>
    </source>
</evidence>
<dbReference type="EMBL" id="CM044702">
    <property type="protein sequence ID" value="KAI5676379.1"/>
    <property type="molecule type" value="Genomic_DNA"/>
</dbReference>
<sequence length="293" mass="33252">MDLGLVPAAEELLPKMEHRFCVRHLHNNFKKVHPGNALKHNLWRCAKCCHPNQFMDNMEALKLPGRPKKLRRREPDEVAGGSKPGLKKLRKAGRVAVKCRICFQNGHNARKCPGKQGNQQRSVAEGENQAESVVEPSNMIKCGNCGEFGHNKRTCKPQSQEVTEDNGDEMLAENHPNTDFSDIEEMDILYWLQMQHNKLRFKCKLQVDNGDKMPAENQSNSQISQVVTEKANEEDKIMANSETQQSSQVSNPVLPENEQPSAQMPTNRNQQSKKGRTSVSYGSPWKVDMYIFE</sequence>
<comment type="caution">
    <text evidence="1">The sequence shown here is derived from an EMBL/GenBank/DDBJ whole genome shotgun (WGS) entry which is preliminary data.</text>
</comment>
<evidence type="ECO:0000313" key="1">
    <source>
        <dbReference type="EMBL" id="KAI5676379.1"/>
    </source>
</evidence>
<accession>A0ACC0BUV8</accession>
<organism evidence="1 2">
    <name type="scientific">Catharanthus roseus</name>
    <name type="common">Madagascar periwinkle</name>
    <name type="synonym">Vinca rosea</name>
    <dbReference type="NCBI Taxonomy" id="4058"/>
    <lineage>
        <taxon>Eukaryota</taxon>
        <taxon>Viridiplantae</taxon>
        <taxon>Streptophyta</taxon>
        <taxon>Embryophyta</taxon>
        <taxon>Tracheophyta</taxon>
        <taxon>Spermatophyta</taxon>
        <taxon>Magnoliopsida</taxon>
        <taxon>eudicotyledons</taxon>
        <taxon>Gunneridae</taxon>
        <taxon>Pentapetalae</taxon>
        <taxon>asterids</taxon>
        <taxon>lamiids</taxon>
        <taxon>Gentianales</taxon>
        <taxon>Apocynaceae</taxon>
        <taxon>Rauvolfioideae</taxon>
        <taxon>Vinceae</taxon>
        <taxon>Catharanthinae</taxon>
        <taxon>Catharanthus</taxon>
    </lineage>
</organism>
<name>A0ACC0BUV8_CATRO</name>
<dbReference type="Proteomes" id="UP001060085">
    <property type="component" value="Linkage Group LG02"/>
</dbReference>
<gene>
    <name evidence="1" type="ORF">M9H77_07329</name>
</gene>
<reference evidence="2" key="1">
    <citation type="journal article" date="2023" name="Nat. Plants">
        <title>Single-cell RNA sequencing provides a high-resolution roadmap for understanding the multicellular compartmentation of specialized metabolism.</title>
        <authorList>
            <person name="Sun S."/>
            <person name="Shen X."/>
            <person name="Li Y."/>
            <person name="Li Y."/>
            <person name="Wang S."/>
            <person name="Li R."/>
            <person name="Zhang H."/>
            <person name="Shen G."/>
            <person name="Guo B."/>
            <person name="Wei J."/>
            <person name="Xu J."/>
            <person name="St-Pierre B."/>
            <person name="Chen S."/>
            <person name="Sun C."/>
        </authorList>
    </citation>
    <scope>NUCLEOTIDE SEQUENCE [LARGE SCALE GENOMIC DNA]</scope>
</reference>
<proteinExistence type="predicted"/>
<keyword evidence="2" id="KW-1185">Reference proteome</keyword>
<protein>
    <submittedName>
        <fullName evidence="1">Uncharacterized protein</fullName>
    </submittedName>
</protein>